<dbReference type="InterPro" id="IPR036404">
    <property type="entry name" value="Jacalin-like_lectin_dom_sf"/>
</dbReference>
<evidence type="ECO:0000259" key="3">
    <source>
        <dbReference type="PROSITE" id="PS51752"/>
    </source>
</evidence>
<sequence length="144" mass="15462">MADQGVRVGPWGGSGGGPWEFIPDGRISQISIRSGSVVDAIYFVFTDRSGNNYRSLHFGGPGGFLHEIPLPIGEEIIRISGRYGVFDGTTVITSLTFKTNRNTYGQYGTDGGTDFSLPITKGRIIGFYGMHGSLLDNIGVILCP</sequence>
<dbReference type="SUPFAM" id="SSF51101">
    <property type="entry name" value="Mannose-binding lectins"/>
    <property type="match status" value="1"/>
</dbReference>
<dbReference type="EMBL" id="CM007900">
    <property type="protein sequence ID" value="OTG09390.1"/>
    <property type="molecule type" value="Genomic_DNA"/>
</dbReference>
<dbReference type="CDD" id="cd09612">
    <property type="entry name" value="Jacalin"/>
    <property type="match status" value="1"/>
</dbReference>
<dbReference type="InParanoid" id="A0A251TE22"/>
<proteinExistence type="inferred from homology"/>
<dbReference type="PANTHER" id="PTHR46506">
    <property type="entry name" value="OS05G0143600 PROTEIN"/>
    <property type="match status" value="1"/>
</dbReference>
<dbReference type="GO" id="GO:0030246">
    <property type="term" value="F:carbohydrate binding"/>
    <property type="evidence" value="ECO:0007669"/>
    <property type="project" value="UniProtKB-KW"/>
</dbReference>
<dbReference type="Gene3D" id="2.100.10.30">
    <property type="entry name" value="Jacalin-like lectin domain"/>
    <property type="match status" value="1"/>
</dbReference>
<dbReference type="OrthoDB" id="693107at2759"/>
<accession>A0A251TE22</accession>
<dbReference type="PROSITE" id="PS51752">
    <property type="entry name" value="JACALIN_LECTIN"/>
    <property type="match status" value="1"/>
</dbReference>
<dbReference type="AlphaFoldDB" id="A0A251TE22"/>
<organism evidence="4 5">
    <name type="scientific">Helianthus annuus</name>
    <name type="common">Common sunflower</name>
    <dbReference type="NCBI Taxonomy" id="4232"/>
    <lineage>
        <taxon>Eukaryota</taxon>
        <taxon>Viridiplantae</taxon>
        <taxon>Streptophyta</taxon>
        <taxon>Embryophyta</taxon>
        <taxon>Tracheophyta</taxon>
        <taxon>Spermatophyta</taxon>
        <taxon>Magnoliopsida</taxon>
        <taxon>eudicotyledons</taxon>
        <taxon>Gunneridae</taxon>
        <taxon>Pentapetalae</taxon>
        <taxon>asterids</taxon>
        <taxon>campanulids</taxon>
        <taxon>Asterales</taxon>
        <taxon>Asteraceae</taxon>
        <taxon>Asteroideae</taxon>
        <taxon>Heliantheae alliance</taxon>
        <taxon>Heliantheae</taxon>
        <taxon>Helianthus</taxon>
    </lineage>
</organism>
<evidence type="ECO:0000313" key="5">
    <source>
        <dbReference type="Proteomes" id="UP000215914"/>
    </source>
</evidence>
<dbReference type="Proteomes" id="UP000215914">
    <property type="component" value="Chromosome 11"/>
</dbReference>
<dbReference type="SMART" id="SM00915">
    <property type="entry name" value="Jacalin"/>
    <property type="match status" value="1"/>
</dbReference>
<reference evidence="5" key="1">
    <citation type="journal article" date="2017" name="Nature">
        <title>The sunflower genome provides insights into oil metabolism, flowering and Asterid evolution.</title>
        <authorList>
            <person name="Badouin H."/>
            <person name="Gouzy J."/>
            <person name="Grassa C.J."/>
            <person name="Murat F."/>
            <person name="Staton S.E."/>
            <person name="Cottret L."/>
            <person name="Lelandais-Briere C."/>
            <person name="Owens G.L."/>
            <person name="Carrere S."/>
            <person name="Mayjonade B."/>
            <person name="Legrand L."/>
            <person name="Gill N."/>
            <person name="Kane N.C."/>
            <person name="Bowers J.E."/>
            <person name="Hubner S."/>
            <person name="Bellec A."/>
            <person name="Berard A."/>
            <person name="Berges H."/>
            <person name="Blanchet N."/>
            <person name="Boniface M.C."/>
            <person name="Brunel D."/>
            <person name="Catrice O."/>
            <person name="Chaidir N."/>
            <person name="Claudel C."/>
            <person name="Donnadieu C."/>
            <person name="Faraut T."/>
            <person name="Fievet G."/>
            <person name="Helmstetter N."/>
            <person name="King M."/>
            <person name="Knapp S.J."/>
            <person name="Lai Z."/>
            <person name="Le Paslier M.C."/>
            <person name="Lippi Y."/>
            <person name="Lorenzon L."/>
            <person name="Mandel J.R."/>
            <person name="Marage G."/>
            <person name="Marchand G."/>
            <person name="Marquand E."/>
            <person name="Bret-Mestries E."/>
            <person name="Morien E."/>
            <person name="Nambeesan S."/>
            <person name="Nguyen T."/>
            <person name="Pegot-Espagnet P."/>
            <person name="Pouilly N."/>
            <person name="Raftis F."/>
            <person name="Sallet E."/>
            <person name="Schiex T."/>
            <person name="Thomas J."/>
            <person name="Vandecasteele C."/>
            <person name="Vares D."/>
            <person name="Vear F."/>
            <person name="Vautrin S."/>
            <person name="Crespi M."/>
            <person name="Mangin B."/>
            <person name="Burke J.M."/>
            <person name="Salse J."/>
            <person name="Munos S."/>
            <person name="Vincourt P."/>
            <person name="Rieseberg L.H."/>
            <person name="Langlade N.B."/>
        </authorList>
    </citation>
    <scope>NUCLEOTIDE SEQUENCE [LARGE SCALE GENOMIC DNA]</scope>
    <source>
        <strain evidence="5">cv. SF193</strain>
    </source>
</reference>
<dbReference type="InterPro" id="IPR001229">
    <property type="entry name" value="Jacalin-like_lectin_dom"/>
</dbReference>
<dbReference type="OMA" id="PWEFIPD"/>
<evidence type="ECO:0000313" key="4">
    <source>
        <dbReference type="EMBL" id="OTG09390.1"/>
    </source>
</evidence>
<dbReference type="InterPro" id="IPR033734">
    <property type="entry name" value="Jacalin-like_lectin_dom_plant"/>
</dbReference>
<evidence type="ECO:0000256" key="2">
    <source>
        <dbReference type="ARBA" id="ARBA00022734"/>
    </source>
</evidence>
<dbReference type="Pfam" id="PF01419">
    <property type="entry name" value="Jacalin"/>
    <property type="match status" value="1"/>
</dbReference>
<evidence type="ECO:0000256" key="1">
    <source>
        <dbReference type="ARBA" id="ARBA00006568"/>
    </source>
</evidence>
<protein>
    <submittedName>
        <fullName evidence="4">Putative jacalin-like lectin domain-containing protein</fullName>
    </submittedName>
</protein>
<comment type="similarity">
    <text evidence="1">Belongs to the jacalin lectin family.</text>
</comment>
<gene>
    <name evidence="4" type="ORF">HannXRQ_Chr11g0352391</name>
</gene>
<keyword evidence="2 4" id="KW-0430">Lectin</keyword>
<feature type="domain" description="Jacalin-type lectin" evidence="3">
    <location>
        <begin position="5"/>
        <end position="144"/>
    </location>
</feature>
<name>A0A251TE22_HELAN</name>
<keyword evidence="5" id="KW-1185">Reference proteome</keyword>